<evidence type="ECO:0000313" key="2">
    <source>
        <dbReference type="Proteomes" id="UP000013085"/>
    </source>
</evidence>
<name>A0A0E2H243_9FIRM</name>
<accession>A0A0E2H243</accession>
<dbReference type="HOGENOM" id="CLU_675610_0_0_9"/>
<gene>
    <name evidence="1" type="ORF">HMPREF1090_05768</name>
</gene>
<comment type="caution">
    <text evidence="1">The sequence shown here is derived from an EMBL/GenBank/DDBJ whole genome shotgun (WGS) entry which is preliminary data.</text>
</comment>
<dbReference type="AlphaFoldDB" id="A0A0E2H243"/>
<dbReference type="PATRIC" id="fig|999408.3.peg.6177"/>
<dbReference type="Proteomes" id="UP000013085">
    <property type="component" value="Unassembled WGS sequence"/>
</dbReference>
<dbReference type="RefSeq" id="WP_002595152.1">
    <property type="nucleotide sequence ID" value="NZ_KB851004.1"/>
</dbReference>
<reference evidence="1 2" key="1">
    <citation type="submission" date="2013-01" db="EMBL/GenBank/DDBJ databases">
        <title>The Genome Sequence of Clostridium clostridioforme 90A8.</title>
        <authorList>
            <consortium name="The Broad Institute Genome Sequencing Platform"/>
            <person name="Earl A."/>
            <person name="Ward D."/>
            <person name="Feldgarden M."/>
            <person name="Gevers D."/>
            <person name="Courvalin P."/>
            <person name="Lambert T."/>
            <person name="Walker B."/>
            <person name="Young S.K."/>
            <person name="Zeng Q."/>
            <person name="Gargeya S."/>
            <person name="Fitzgerald M."/>
            <person name="Haas B."/>
            <person name="Abouelleil A."/>
            <person name="Alvarado L."/>
            <person name="Arachchi H.M."/>
            <person name="Berlin A.M."/>
            <person name="Chapman S.B."/>
            <person name="Dewar J."/>
            <person name="Goldberg J."/>
            <person name="Griggs A."/>
            <person name="Gujja S."/>
            <person name="Hansen M."/>
            <person name="Howarth C."/>
            <person name="Imamovic A."/>
            <person name="Larimer J."/>
            <person name="McCowan C."/>
            <person name="Murphy C."/>
            <person name="Neiman D."/>
            <person name="Pearson M."/>
            <person name="Priest M."/>
            <person name="Roberts A."/>
            <person name="Saif S."/>
            <person name="Shea T."/>
            <person name="Sisk P."/>
            <person name="Sykes S."/>
            <person name="Wortman J."/>
            <person name="Nusbaum C."/>
            <person name="Birren B."/>
        </authorList>
    </citation>
    <scope>NUCLEOTIDE SEQUENCE [LARGE SCALE GENOMIC DNA]</scope>
    <source>
        <strain evidence="1 2">90A8</strain>
    </source>
</reference>
<sequence length="407" mass="48743">MNEKRLDNECNVMDTEDRELKRALEIIEKNSFTETFKRALENPELRAMFDVRSKSEINALVKRTREKIDEENKKRYSSLTLDQLIKEHLEEFFPREVNDLALLKDADGIPQIVKSVAKRIQRRYEEFKVYEFIRTIIGVEKGEKKNYKIYFHSDVQLLSLLYDLNNSEIKKISDKEKYVIGNKLVLFLKELHDDFQNDIGETKLDQLYDLAYGNVWKHLNIKPPTYEIESIRERHIKLSDDDIKKLKHRKKKNDYRTEFLEFCESTFKLSDQLRGEQRRLANEYAEKMEKCGNHLKSLKTFSDNYKKEYKKNTGRSFSKPFCEHITNAKDDSDAKEAVLSFWYFRECERVMKDSENMIPEDLKIRREQYEAEVINEVRMKFGKPMDNVDVRFELQYIKNLKAHLSKT</sequence>
<dbReference type="EMBL" id="AGYR01000083">
    <property type="protein sequence ID" value="ENZ05185.1"/>
    <property type="molecule type" value="Genomic_DNA"/>
</dbReference>
<evidence type="ECO:0000313" key="1">
    <source>
        <dbReference type="EMBL" id="ENZ05185.1"/>
    </source>
</evidence>
<proteinExistence type="predicted"/>
<protein>
    <submittedName>
        <fullName evidence="1">Uncharacterized protein</fullName>
    </submittedName>
</protein>
<organism evidence="1 2">
    <name type="scientific">[Clostridium] clostridioforme 90A8</name>
    <dbReference type="NCBI Taxonomy" id="999408"/>
    <lineage>
        <taxon>Bacteria</taxon>
        <taxon>Bacillati</taxon>
        <taxon>Bacillota</taxon>
        <taxon>Clostridia</taxon>
        <taxon>Lachnospirales</taxon>
        <taxon>Lachnospiraceae</taxon>
        <taxon>Enterocloster</taxon>
    </lineage>
</organism>